<evidence type="ECO:0000313" key="2">
    <source>
        <dbReference type="EMBL" id="TXC63196.1"/>
    </source>
</evidence>
<keyword evidence="3" id="KW-1185">Reference proteome</keyword>
<proteinExistence type="predicted"/>
<name>A0A5C6TSH3_9SPHN</name>
<dbReference type="RefSeq" id="WP_147042608.1">
    <property type="nucleotide sequence ID" value="NZ_BAABIR010000005.1"/>
</dbReference>
<feature type="domain" description="FAD-dependent urate hydroxylase HpyO/Asp monooxygenase CreE-like FAD/NAD(P)-binding" evidence="1">
    <location>
        <begin position="5"/>
        <end position="143"/>
    </location>
</feature>
<evidence type="ECO:0000313" key="3">
    <source>
        <dbReference type="Proteomes" id="UP000321249"/>
    </source>
</evidence>
<sequence length="435" mass="46597">MNHVAIIGGGLSGALQAIHLVQEGVSQVTLIERGRVPGRGVAYGTGRSEHLLNVPARRMTAFPDRPDHFVDWFEKTAGGDAEAYAPRMAYGDYITGLLAETGDRVTIVHGEATDVVAAADGEHVTLSDGREIVADAAILALGNLRPALPGRIDVAALGDAWIGDPWADLRVEGLGADDMVVLIGTGLTAVDTILTLDALGYQGRILALSRRGLAPRAHEAREPIVAPQGELPSNCVALLRRIRRRSQEVGWRSAVHELRSITQDLWRKAGDIERRRFLRHLRPWWDVHRHRIAPAVGATVDRLERAGRLTFAAGKIVSINPEAGGAAVAWRARGTDRIETVHAARIVNCTGPELDIVRAGEPLFDALLSSGRIQPDPCRIGIDVDPDTLGAIGRDGAASGSLFVIGPPTKGAFWESIAVPDIRAQTDALAKRLAA</sequence>
<gene>
    <name evidence="2" type="ORF">FRZ32_05680</name>
</gene>
<dbReference type="PANTHER" id="PTHR40254">
    <property type="entry name" value="BLR0577 PROTEIN"/>
    <property type="match status" value="1"/>
</dbReference>
<dbReference type="SUPFAM" id="SSF51905">
    <property type="entry name" value="FAD/NAD(P)-binding domain"/>
    <property type="match status" value="1"/>
</dbReference>
<dbReference type="PANTHER" id="PTHR40254:SF1">
    <property type="entry name" value="BLR0577 PROTEIN"/>
    <property type="match status" value="1"/>
</dbReference>
<accession>A0A5C6TSH3</accession>
<comment type="caution">
    <text evidence="2">The sequence shown here is derived from an EMBL/GenBank/DDBJ whole genome shotgun (WGS) entry which is preliminary data.</text>
</comment>
<dbReference type="Proteomes" id="UP000321249">
    <property type="component" value="Unassembled WGS sequence"/>
</dbReference>
<reference evidence="2 3" key="1">
    <citation type="journal article" date="2015" name="J. Microbiol.">
        <title>Sphingosinicella ginsenosidimutans sp. nov., with ginsenoside converting activity.</title>
        <authorList>
            <person name="Kim J.K."/>
            <person name="Kang M.S."/>
            <person name="Park S.C."/>
            <person name="Kim K.M."/>
            <person name="Choi K."/>
            <person name="Yoon M.H."/>
            <person name="Im W.T."/>
        </authorList>
    </citation>
    <scope>NUCLEOTIDE SEQUENCE [LARGE SCALE GENOMIC DNA]</scope>
    <source>
        <strain evidence="2 3">BS-11</strain>
    </source>
</reference>
<dbReference type="EMBL" id="VOQQ01000001">
    <property type="protein sequence ID" value="TXC63196.1"/>
    <property type="molecule type" value="Genomic_DNA"/>
</dbReference>
<dbReference type="OrthoDB" id="101972at2"/>
<protein>
    <submittedName>
        <fullName evidence="2">FAD-dependent oxidoreductase</fullName>
    </submittedName>
</protein>
<dbReference type="Gene3D" id="3.50.50.60">
    <property type="entry name" value="FAD/NAD(P)-binding domain"/>
    <property type="match status" value="2"/>
</dbReference>
<dbReference type="Pfam" id="PF13454">
    <property type="entry name" value="NAD_binding_9"/>
    <property type="match status" value="1"/>
</dbReference>
<organism evidence="2 3">
    <name type="scientific">Allosphingosinicella ginsenosidimutans</name>
    <dbReference type="NCBI Taxonomy" id="1176539"/>
    <lineage>
        <taxon>Bacteria</taxon>
        <taxon>Pseudomonadati</taxon>
        <taxon>Pseudomonadota</taxon>
        <taxon>Alphaproteobacteria</taxon>
        <taxon>Sphingomonadales</taxon>
        <taxon>Sphingomonadaceae</taxon>
        <taxon>Allosphingosinicella</taxon>
    </lineage>
</organism>
<evidence type="ECO:0000259" key="1">
    <source>
        <dbReference type="Pfam" id="PF13454"/>
    </source>
</evidence>
<dbReference type="AlphaFoldDB" id="A0A5C6TSH3"/>
<dbReference type="InterPro" id="IPR036188">
    <property type="entry name" value="FAD/NAD-bd_sf"/>
</dbReference>
<dbReference type="InterPro" id="IPR052189">
    <property type="entry name" value="L-asp_N-monooxygenase_NS-form"/>
</dbReference>
<dbReference type="InterPro" id="IPR038732">
    <property type="entry name" value="HpyO/CreE_NAD-binding"/>
</dbReference>